<proteinExistence type="predicted"/>
<dbReference type="InterPro" id="IPR009057">
    <property type="entry name" value="Homeodomain-like_sf"/>
</dbReference>
<dbReference type="SUPFAM" id="SSF46689">
    <property type="entry name" value="Homeodomain-like"/>
    <property type="match status" value="1"/>
</dbReference>
<protein>
    <submittedName>
        <fullName evidence="5">DNA-binding protein</fullName>
    </submittedName>
</protein>
<evidence type="ECO:0000256" key="3">
    <source>
        <dbReference type="ARBA" id="ARBA00023163"/>
    </source>
</evidence>
<keyword evidence="1" id="KW-0805">Transcription regulation</keyword>
<evidence type="ECO:0000313" key="5">
    <source>
        <dbReference type="EMBL" id="MBD0723958.1"/>
    </source>
</evidence>
<name>A0ABR7UMV2_9FLAO</name>
<evidence type="ECO:0000256" key="1">
    <source>
        <dbReference type="ARBA" id="ARBA00023015"/>
    </source>
</evidence>
<sequence length="357" mass="41384">MKLTSTILGQQQAFISIETEDYYNSNSSLAEEKIVVNSEEHDEIRISNQRADGILILDSQMYFSKPKIILTQITGESIVMNFVCSSNLETHVEPLEREPLSIENTHNILYAENFNGTFKIPALEEINCFAVVLSPHFYFKLINEDRMLHKKFSENITQKKTGYLTPEYLPFNSGIQWVIHEIRNCKFEGSIKKMYLETKIKELLLFQLDSLLQKPQRNKEIDEEDVNKLLKAKLILEENFTNAPSLPELSRLISLNEFKLKKGFKACFKTTVKSYVTQLRMEYAKVLFKNERANVGEIAYKCGYKDVSHFSAAFKSFYGFTPASFRKINLGTKIYLLCFDFFDLLYLDLLSLDCCMI</sequence>
<dbReference type="GO" id="GO:0003677">
    <property type="term" value="F:DNA binding"/>
    <property type="evidence" value="ECO:0007669"/>
    <property type="project" value="UniProtKB-KW"/>
</dbReference>
<reference evidence="5 6" key="1">
    <citation type="journal article" date="2020" name="Microbiol. Res.">
        <title>Flavobacterium pokkalii sp. nov., a novel plant growth promoting native rhizobacteria isolated from pokkali rice grown in coastal saline affected agricultural regions of southern India, Kerala.</title>
        <authorList>
            <person name="Menon R.R."/>
            <person name="Kumari S."/>
            <person name="Viver T."/>
            <person name="Rameshkumar N."/>
        </authorList>
    </citation>
    <scope>NUCLEOTIDE SEQUENCE [LARGE SCALE GENOMIC DNA]</scope>
    <source>
        <strain evidence="5 6">L1I52</strain>
    </source>
</reference>
<dbReference type="PANTHER" id="PTHR47893:SF1">
    <property type="entry name" value="REGULATORY PROTEIN PCHR"/>
    <property type="match status" value="1"/>
</dbReference>
<dbReference type="RefSeq" id="WP_188219529.1">
    <property type="nucleotide sequence ID" value="NZ_NASZ01000002.1"/>
</dbReference>
<dbReference type="PRINTS" id="PR00032">
    <property type="entry name" value="HTHARAC"/>
</dbReference>
<organism evidence="5 6">
    <name type="scientific">Flavobacterium pokkalii</name>
    <dbReference type="NCBI Taxonomy" id="1940408"/>
    <lineage>
        <taxon>Bacteria</taxon>
        <taxon>Pseudomonadati</taxon>
        <taxon>Bacteroidota</taxon>
        <taxon>Flavobacteriia</taxon>
        <taxon>Flavobacteriales</taxon>
        <taxon>Flavobacteriaceae</taxon>
        <taxon>Flavobacterium</taxon>
    </lineage>
</organism>
<dbReference type="InterPro" id="IPR053142">
    <property type="entry name" value="PchR_regulatory_protein"/>
</dbReference>
<keyword evidence="6" id="KW-1185">Reference proteome</keyword>
<accession>A0ABR7UMV2</accession>
<dbReference type="PROSITE" id="PS01124">
    <property type="entry name" value="HTH_ARAC_FAMILY_2"/>
    <property type="match status" value="1"/>
</dbReference>
<dbReference type="InterPro" id="IPR020449">
    <property type="entry name" value="Tscrpt_reg_AraC-type_HTH"/>
</dbReference>
<dbReference type="Gene3D" id="1.10.10.60">
    <property type="entry name" value="Homeodomain-like"/>
    <property type="match status" value="1"/>
</dbReference>
<dbReference type="SMART" id="SM00342">
    <property type="entry name" value="HTH_ARAC"/>
    <property type="match status" value="1"/>
</dbReference>
<dbReference type="EMBL" id="NASZ01000002">
    <property type="protein sequence ID" value="MBD0723958.1"/>
    <property type="molecule type" value="Genomic_DNA"/>
</dbReference>
<evidence type="ECO:0000259" key="4">
    <source>
        <dbReference type="PROSITE" id="PS01124"/>
    </source>
</evidence>
<dbReference type="PANTHER" id="PTHR47893">
    <property type="entry name" value="REGULATORY PROTEIN PCHR"/>
    <property type="match status" value="1"/>
</dbReference>
<evidence type="ECO:0000313" key="6">
    <source>
        <dbReference type="Proteomes" id="UP000661715"/>
    </source>
</evidence>
<keyword evidence="3" id="KW-0804">Transcription</keyword>
<keyword evidence="2 5" id="KW-0238">DNA-binding</keyword>
<feature type="domain" description="HTH araC/xylS-type" evidence="4">
    <location>
        <begin position="230"/>
        <end position="328"/>
    </location>
</feature>
<gene>
    <name evidence="5" type="ORF">B6A10_02065</name>
</gene>
<evidence type="ECO:0000256" key="2">
    <source>
        <dbReference type="ARBA" id="ARBA00023125"/>
    </source>
</evidence>
<dbReference type="Pfam" id="PF12833">
    <property type="entry name" value="HTH_18"/>
    <property type="match status" value="1"/>
</dbReference>
<comment type="caution">
    <text evidence="5">The sequence shown here is derived from an EMBL/GenBank/DDBJ whole genome shotgun (WGS) entry which is preliminary data.</text>
</comment>
<dbReference type="InterPro" id="IPR018060">
    <property type="entry name" value="HTH_AraC"/>
</dbReference>
<dbReference type="Proteomes" id="UP000661715">
    <property type="component" value="Unassembled WGS sequence"/>
</dbReference>